<feature type="region of interest" description="Disordered" evidence="5">
    <location>
        <begin position="1"/>
        <end position="24"/>
    </location>
</feature>
<evidence type="ECO:0000256" key="4">
    <source>
        <dbReference type="ARBA" id="ARBA00023136"/>
    </source>
</evidence>
<dbReference type="Proteomes" id="UP001652741">
    <property type="component" value="Chromosome ssa12"/>
</dbReference>
<evidence type="ECO:0000256" key="1">
    <source>
        <dbReference type="ARBA" id="ARBA00004141"/>
    </source>
</evidence>
<keyword evidence="7 9" id="KW-0813">Transport</keyword>
<dbReference type="InterPro" id="IPR045263">
    <property type="entry name" value="GLUT"/>
</dbReference>
<dbReference type="KEGG" id="sasa:100195620"/>
<keyword evidence="8" id="KW-1185">Reference proteome</keyword>
<keyword evidence="3 6" id="KW-1133">Transmembrane helix</keyword>
<dbReference type="GO" id="GO:0005886">
    <property type="term" value="C:plasma membrane"/>
    <property type="evidence" value="ECO:0007669"/>
    <property type="project" value="TreeGrafter"/>
</dbReference>
<organism evidence="7">
    <name type="scientific">Salmo salar</name>
    <name type="common">Atlantic salmon</name>
    <dbReference type="NCBI Taxonomy" id="8030"/>
    <lineage>
        <taxon>Eukaryota</taxon>
        <taxon>Metazoa</taxon>
        <taxon>Chordata</taxon>
        <taxon>Craniata</taxon>
        <taxon>Vertebrata</taxon>
        <taxon>Euteleostomi</taxon>
        <taxon>Actinopterygii</taxon>
        <taxon>Neopterygii</taxon>
        <taxon>Teleostei</taxon>
        <taxon>Protacanthopterygii</taxon>
        <taxon>Salmoniformes</taxon>
        <taxon>Salmonidae</taxon>
        <taxon>Salmoninae</taxon>
        <taxon>Salmo</taxon>
    </lineage>
</organism>
<evidence type="ECO:0000256" key="2">
    <source>
        <dbReference type="ARBA" id="ARBA00022692"/>
    </source>
</evidence>
<reference evidence="7" key="3">
    <citation type="submission" date="2010-08" db="EMBL/GenBank/DDBJ databases">
        <authorList>
            <consortium name="cGRASP (B.F. Koop &amp; W.S. Davidson)"/>
        </authorList>
    </citation>
    <scope>NUCLEOTIDE SEQUENCE</scope>
    <source>
        <tissue evidence="7">Head kidney</tissue>
    </source>
</reference>
<evidence type="ECO:0000313" key="9">
    <source>
        <dbReference type="RefSeq" id="NP_001134121.1"/>
    </source>
</evidence>
<keyword evidence="7 9" id="KW-0762">Sugar transport</keyword>
<keyword evidence="4 6" id="KW-0472">Membrane</keyword>
<dbReference type="AlphaFoldDB" id="B5X630"/>
<dbReference type="InterPro" id="IPR005828">
    <property type="entry name" value="MFS_sugar_transport-like"/>
</dbReference>
<dbReference type="GO" id="GO:0046323">
    <property type="term" value="P:D-glucose import"/>
    <property type="evidence" value="ECO:0007669"/>
    <property type="project" value="TreeGrafter"/>
</dbReference>
<feature type="transmembrane region" description="Helical" evidence="6">
    <location>
        <begin position="30"/>
        <end position="49"/>
    </location>
</feature>
<dbReference type="Pfam" id="PF00083">
    <property type="entry name" value="Sugar_tr"/>
    <property type="match status" value="1"/>
</dbReference>
<dbReference type="PANTHER" id="PTHR23503">
    <property type="entry name" value="SOLUTE CARRIER FAMILY 2"/>
    <property type="match status" value="1"/>
</dbReference>
<dbReference type="EMBL" id="BT046499">
    <property type="protein sequence ID" value="ACI66300.1"/>
    <property type="molecule type" value="mRNA"/>
</dbReference>
<dbReference type="RefSeq" id="NP_001134121.1">
    <property type="nucleotide sequence ID" value="NM_001140649.1"/>
</dbReference>
<evidence type="ECO:0000256" key="6">
    <source>
        <dbReference type="SAM" id="Phobius"/>
    </source>
</evidence>
<comment type="subcellular location">
    <subcellularLocation>
        <location evidence="1">Membrane</location>
        <topology evidence="1">Multi-pass membrane protein</topology>
    </subcellularLocation>
</comment>
<evidence type="ECO:0000313" key="8">
    <source>
        <dbReference type="Proteomes" id="UP001652741"/>
    </source>
</evidence>
<feature type="transmembrane region" description="Helical" evidence="6">
    <location>
        <begin position="86"/>
        <end position="109"/>
    </location>
</feature>
<dbReference type="CTD" id="798023"/>
<dbReference type="GO" id="GO:0070837">
    <property type="term" value="P:dehydroascorbic acid transport"/>
    <property type="evidence" value="ECO:0007669"/>
    <property type="project" value="TreeGrafter"/>
</dbReference>
<dbReference type="GO" id="GO:0055056">
    <property type="term" value="F:D-glucose transmembrane transporter activity"/>
    <property type="evidence" value="ECO:0007669"/>
    <property type="project" value="TreeGrafter"/>
</dbReference>
<gene>
    <name evidence="7" type="primary">GTR9</name>
    <name evidence="9" type="synonym">gtr9</name>
    <name evidence="9" type="synonym">slc2a9</name>
</gene>
<keyword evidence="2 6" id="KW-0812">Transmembrane</keyword>
<evidence type="ECO:0000256" key="3">
    <source>
        <dbReference type="ARBA" id="ARBA00022989"/>
    </source>
</evidence>
<reference evidence="9" key="4">
    <citation type="submission" date="2025-04" db="UniProtKB">
        <authorList>
            <consortium name="RefSeq"/>
        </authorList>
    </citation>
    <scope>IDENTIFICATION</scope>
</reference>
<reference evidence="7 9" key="2">
    <citation type="journal article" date="2010" name="BMC Genomics">
        <title>Salmo salar and Esox lucius full-length cDNA sequences reveal changes in evolutionary pressures on a post-tetraploidization genome.</title>
        <authorList>
            <person name="Leong J.S."/>
            <person name="Jantzen S.G."/>
            <person name="von Schalburg K.R."/>
            <person name="Cooper G.A."/>
            <person name="Messmer A.M."/>
            <person name="Liao N.Y."/>
            <person name="Munro S."/>
            <person name="Moore R."/>
            <person name="Holt R.A."/>
            <person name="Jones S.J."/>
            <person name="Davidson W.S."/>
            <person name="Koop B.F."/>
        </authorList>
    </citation>
    <scope>NUCLEOTIDE SEQUENCE</scope>
    <source>
        <tissue evidence="7">Head kidney</tissue>
    </source>
</reference>
<reference evidence="7" key="1">
    <citation type="submission" date="2008-10" db="EMBL/GenBank/DDBJ databases">
        <authorList>
            <consortium name="cGRASP (B.F. Koop &amp; W.S. Davidson)"/>
            <person name="Leong J."/>
            <person name="von Schalburg K."/>
            <person name="Cooper G."/>
            <person name="Moore R."/>
            <person name="Holt R."/>
            <person name="Davidson W.S."/>
            <person name="Koop B.F."/>
        </authorList>
    </citation>
    <scope>NUCLEOTIDE SEQUENCE</scope>
    <source>
        <tissue evidence="7">Head kidney</tissue>
    </source>
</reference>
<dbReference type="Gene3D" id="1.20.1250.20">
    <property type="entry name" value="MFS general substrate transporter like domains"/>
    <property type="match status" value="1"/>
</dbReference>
<dbReference type="GeneID" id="100195620"/>
<name>B5X630_SALSA</name>
<proteinExistence type="evidence at transcript level"/>
<accession>B5X630</accession>
<dbReference type="InterPro" id="IPR036259">
    <property type="entry name" value="MFS_trans_sf"/>
</dbReference>
<dbReference type="PANTHER" id="PTHR23503:SF35">
    <property type="entry name" value="SOLUTE CARRIER FAMILY 2, FACILITATED GLUCOSE TRANSPORTER MEMBER 9"/>
    <property type="match status" value="1"/>
</dbReference>
<evidence type="ECO:0000313" key="7">
    <source>
        <dbReference type="EMBL" id="ACI66300.1"/>
    </source>
</evidence>
<protein>
    <submittedName>
        <fullName evidence="7 9">Solute carrier family 2, facilitated glucose transporter member 9</fullName>
    </submittedName>
</protein>
<evidence type="ECO:0000256" key="5">
    <source>
        <dbReference type="SAM" id="MobiDB-lite"/>
    </source>
</evidence>
<sequence length="147" mass="16090">MEMREQTEDPETNNIESTEPDHKKSTEKRITACLVNAAFFGALGSSYLYGYNLSVVNAPALYIKTFYNQTWMERYGEPIGADMVTMLWSITVSIFAIGGLLGALCVTLLTKLIGRSPDGTSSLPSWPCLPCCSSVCCPSYPKAHASF</sequence>